<dbReference type="EMBL" id="FXXP01000001">
    <property type="protein sequence ID" value="SMX26453.1"/>
    <property type="molecule type" value="Genomic_DNA"/>
</dbReference>
<reference evidence="3" key="1">
    <citation type="submission" date="2017-05" db="EMBL/GenBank/DDBJ databases">
        <authorList>
            <person name="Rodrigo-Torres L."/>
            <person name="Arahal R. D."/>
            <person name="Lucena T."/>
        </authorList>
    </citation>
    <scope>NUCLEOTIDE SEQUENCE [LARGE SCALE GENOMIC DNA]</scope>
    <source>
        <strain evidence="3">CECT 8649</strain>
    </source>
</reference>
<dbReference type="InterPro" id="IPR001509">
    <property type="entry name" value="Epimerase_deHydtase"/>
</dbReference>
<dbReference type="SUPFAM" id="SSF51735">
    <property type="entry name" value="NAD(P)-binding Rossmann-fold domains"/>
    <property type="match status" value="1"/>
</dbReference>
<sequence length="323" mass="35359">MGAVKRIMITGANGFVGRAAVREARAQGLDVIALYRRNPLPEWADDPAIFSQQADLSDPESAYLLRDITQDVQTVIHAAAHLGDDPARHAEDTLRATETVLTTLSGTEATLVLVSSIAVYDTMALQPGDQVTETSPLESPDKARDAYAEAKLRQEELCTESGHPLWIMRPGAVYGPSRSWHALLGFWASKFHVQINSEGQLPLVHVDHLAKSLVAAALAEPPGILALNVVDDDLPTRARFLAAHRKLFGWPKLTVPIRFGLWLSLARLMSRWQDRLPGLLREPVLRARVMPLDYPNVALRSALGGADEASFEVMLAKCKEGEA</sequence>
<dbReference type="InterPro" id="IPR051783">
    <property type="entry name" value="NAD(P)-dependent_oxidoreduct"/>
</dbReference>
<gene>
    <name evidence="2" type="primary">gerKI</name>
    <name evidence="2" type="ORF">TRP8649_00532</name>
</gene>
<name>A0A238J7X8_9RHOB</name>
<dbReference type="Gene3D" id="3.40.50.720">
    <property type="entry name" value="NAD(P)-binding Rossmann-like Domain"/>
    <property type="match status" value="1"/>
</dbReference>
<dbReference type="RefSeq" id="WP_099242296.1">
    <property type="nucleotide sequence ID" value="NZ_FXXP01000001.1"/>
</dbReference>
<dbReference type="GO" id="GO:0004029">
    <property type="term" value="F:aldehyde dehydrogenase (NAD+) activity"/>
    <property type="evidence" value="ECO:0007669"/>
    <property type="project" value="TreeGrafter"/>
</dbReference>
<evidence type="ECO:0000313" key="3">
    <source>
        <dbReference type="Proteomes" id="UP000225972"/>
    </source>
</evidence>
<evidence type="ECO:0000313" key="2">
    <source>
        <dbReference type="EMBL" id="SMX26453.1"/>
    </source>
</evidence>
<protein>
    <submittedName>
        <fullName evidence="2">dTDP-4-oxo-6-deoxy-D-allose reductase</fullName>
        <ecNumber evidence="2">1.1.1.364</ecNumber>
    </submittedName>
</protein>
<proteinExistence type="predicted"/>
<dbReference type="PANTHER" id="PTHR48079:SF6">
    <property type="entry name" value="NAD(P)-BINDING DOMAIN-CONTAINING PROTEIN-RELATED"/>
    <property type="match status" value="1"/>
</dbReference>
<dbReference type="OrthoDB" id="7836994at2"/>
<keyword evidence="2" id="KW-0560">Oxidoreductase</keyword>
<evidence type="ECO:0000259" key="1">
    <source>
        <dbReference type="Pfam" id="PF01370"/>
    </source>
</evidence>
<dbReference type="Pfam" id="PF01370">
    <property type="entry name" value="Epimerase"/>
    <property type="match status" value="1"/>
</dbReference>
<dbReference type="GO" id="GO:0005737">
    <property type="term" value="C:cytoplasm"/>
    <property type="evidence" value="ECO:0007669"/>
    <property type="project" value="TreeGrafter"/>
</dbReference>
<dbReference type="EC" id="1.1.1.364" evidence="2"/>
<feature type="domain" description="NAD-dependent epimerase/dehydratase" evidence="1">
    <location>
        <begin position="7"/>
        <end position="216"/>
    </location>
</feature>
<dbReference type="AlphaFoldDB" id="A0A238J7X8"/>
<organism evidence="2 3">
    <name type="scientific">Pelagimonas phthalicica</name>
    <dbReference type="NCBI Taxonomy" id="1037362"/>
    <lineage>
        <taxon>Bacteria</taxon>
        <taxon>Pseudomonadati</taxon>
        <taxon>Pseudomonadota</taxon>
        <taxon>Alphaproteobacteria</taxon>
        <taxon>Rhodobacterales</taxon>
        <taxon>Roseobacteraceae</taxon>
        <taxon>Pelagimonas</taxon>
    </lineage>
</organism>
<dbReference type="InterPro" id="IPR036291">
    <property type="entry name" value="NAD(P)-bd_dom_sf"/>
</dbReference>
<dbReference type="PANTHER" id="PTHR48079">
    <property type="entry name" value="PROTEIN YEEZ"/>
    <property type="match status" value="1"/>
</dbReference>
<accession>A0A238J7X8</accession>
<keyword evidence="3" id="KW-1185">Reference proteome</keyword>
<dbReference type="Proteomes" id="UP000225972">
    <property type="component" value="Unassembled WGS sequence"/>
</dbReference>